<dbReference type="RefSeq" id="WP_025834321.1">
    <property type="nucleotide sequence ID" value="NZ_FQZN01000025.1"/>
</dbReference>
<name>A0A1M6IVG9_9BACE</name>
<evidence type="ECO:0000313" key="1">
    <source>
        <dbReference type="EMBL" id="SHJ38427.1"/>
    </source>
</evidence>
<sequence length="122" mass="14026">MKLTKEEDQVICKFLKIVAEEGGKEMLKLMQFVLMKLSEEAIQMNAAEVVLSQVLNYKGEKYNTRMVIQYSKVGEKTLEERAYEIADRMLLSGSGNCDLREELKKAVLAGYNLYNEDFDDEV</sequence>
<gene>
    <name evidence="1" type="ORF">SAMN05444350_12544</name>
</gene>
<proteinExistence type="predicted"/>
<accession>A0A1M6IVG9</accession>
<dbReference type="GeneID" id="92713675"/>
<dbReference type="Proteomes" id="UP000184192">
    <property type="component" value="Unassembled WGS sequence"/>
</dbReference>
<dbReference type="AlphaFoldDB" id="A0A1M6IVG9"/>
<reference evidence="2" key="1">
    <citation type="submission" date="2016-11" db="EMBL/GenBank/DDBJ databases">
        <authorList>
            <person name="Varghese N."/>
            <person name="Submissions S."/>
        </authorList>
    </citation>
    <scope>NUCLEOTIDE SEQUENCE [LARGE SCALE GENOMIC DNA]</scope>
    <source>
        <strain evidence="2">DSM 26884</strain>
    </source>
</reference>
<keyword evidence="2" id="KW-1185">Reference proteome</keyword>
<dbReference type="EMBL" id="FQZN01000025">
    <property type="protein sequence ID" value="SHJ38427.1"/>
    <property type="molecule type" value="Genomic_DNA"/>
</dbReference>
<evidence type="ECO:0000313" key="2">
    <source>
        <dbReference type="Proteomes" id="UP000184192"/>
    </source>
</evidence>
<dbReference type="eggNOG" id="ENOG5030WKC">
    <property type="taxonomic scope" value="Bacteria"/>
</dbReference>
<organism evidence="1 2">
    <name type="scientific">Bacteroides stercorirosoris</name>
    <dbReference type="NCBI Taxonomy" id="871324"/>
    <lineage>
        <taxon>Bacteria</taxon>
        <taxon>Pseudomonadati</taxon>
        <taxon>Bacteroidota</taxon>
        <taxon>Bacteroidia</taxon>
        <taxon>Bacteroidales</taxon>
        <taxon>Bacteroidaceae</taxon>
        <taxon>Bacteroides</taxon>
    </lineage>
</organism>
<protein>
    <submittedName>
        <fullName evidence="1">Uncharacterized protein</fullName>
    </submittedName>
</protein>